<keyword evidence="3" id="KW-0249">Electron transport</keyword>
<evidence type="ECO:0000256" key="6">
    <source>
        <dbReference type="NCBIfam" id="TIGR01068"/>
    </source>
</evidence>
<evidence type="ECO:0000256" key="1">
    <source>
        <dbReference type="ARBA" id="ARBA00008987"/>
    </source>
</evidence>
<dbReference type="Gene3D" id="3.40.30.10">
    <property type="entry name" value="Glutaredoxin"/>
    <property type="match status" value="1"/>
</dbReference>
<dbReference type="Pfam" id="PF00085">
    <property type="entry name" value="Thioredoxin"/>
    <property type="match status" value="1"/>
</dbReference>
<dbReference type="FunFam" id="3.40.30.10:FF:000001">
    <property type="entry name" value="Thioredoxin"/>
    <property type="match status" value="1"/>
</dbReference>
<evidence type="ECO:0000256" key="3">
    <source>
        <dbReference type="ARBA" id="ARBA00022982"/>
    </source>
</evidence>
<sequence length="305" mass="32928">MQTIIGGAGGTAPADVIKDTDTAHFMADVIETSRETPVIVDFWAPWCGPCKQLTPVLEKVVLAAKGKVRLVKMNIDENPELAQQMRIQSIPAVYAFVGGRPVDGFMGALPESQIRQFVDNLLRAGGDDETRMIDEALAQAAELLEAGDVRMAGGLYTQVLQADPSRTEALAGLSQVYVKMGDLEKAREVLAHAPEEMAKDPHLVRARTAIDLAEKAAGAGETAALEARLAADPADHATRMELAMALYAAGDARAAIDQLLEIVRRDREWNENAARTQLFEIFDALGPKDPVAQSGRRKLTSILFA</sequence>
<dbReference type="PANTHER" id="PTHR45663:SF11">
    <property type="entry name" value="GEO12009P1"/>
    <property type="match status" value="1"/>
</dbReference>
<name>A0A162JTC3_9PROT</name>
<dbReference type="SUPFAM" id="SSF52833">
    <property type="entry name" value="Thioredoxin-like"/>
    <property type="match status" value="1"/>
</dbReference>
<dbReference type="RefSeq" id="WP_062769597.1">
    <property type="nucleotide sequence ID" value="NZ_CP121045.1"/>
</dbReference>
<evidence type="ECO:0000313" key="9">
    <source>
        <dbReference type="EMBL" id="KYO49842.1"/>
    </source>
</evidence>
<dbReference type="EMBL" id="DMAI01000216">
    <property type="protein sequence ID" value="HAE48461.1"/>
    <property type="molecule type" value="Genomic_DNA"/>
</dbReference>
<dbReference type="Pfam" id="PF14561">
    <property type="entry name" value="TPR_20"/>
    <property type="match status" value="1"/>
</dbReference>
<keyword evidence="2" id="KW-0813">Transport</keyword>
<dbReference type="PRINTS" id="PR00421">
    <property type="entry name" value="THIOREDOXIN"/>
</dbReference>
<dbReference type="PROSITE" id="PS00194">
    <property type="entry name" value="THIOREDOXIN_1"/>
    <property type="match status" value="1"/>
</dbReference>
<dbReference type="InterPro" id="IPR013766">
    <property type="entry name" value="Thioredoxin_domain"/>
</dbReference>
<accession>A0A162JTC3</accession>
<dbReference type="PROSITE" id="PS51352">
    <property type="entry name" value="THIOREDOXIN_2"/>
    <property type="match status" value="1"/>
</dbReference>
<evidence type="ECO:0000313" key="11">
    <source>
        <dbReference type="Proteomes" id="UP000257706"/>
    </source>
</evidence>
<dbReference type="OrthoDB" id="9790390at2"/>
<keyword evidence="4" id="KW-1015">Disulfide bond</keyword>
<dbReference type="GeneID" id="97243936"/>
<dbReference type="InterPro" id="IPR036249">
    <property type="entry name" value="Thioredoxin-like_sf"/>
</dbReference>
<dbReference type="InterPro" id="IPR005746">
    <property type="entry name" value="Thioredoxin"/>
</dbReference>
<protein>
    <recommendedName>
        <fullName evidence="6">Thioredoxin</fullName>
    </recommendedName>
</protein>
<reference evidence="8 11" key="2">
    <citation type="journal article" date="2018" name="Nat. Biotechnol.">
        <title>A standardized bacterial taxonomy based on genome phylogeny substantially revises the tree of life.</title>
        <authorList>
            <person name="Parks D.H."/>
            <person name="Chuvochina M."/>
            <person name="Waite D.W."/>
            <person name="Rinke C."/>
            <person name="Skarshewski A."/>
            <person name="Chaumeil P.A."/>
            <person name="Hugenholtz P."/>
        </authorList>
    </citation>
    <scope>NUCLEOTIDE SEQUENCE [LARGE SCALE GENOMIC DNA]</scope>
    <source>
        <strain evidence="8">UBA8739</strain>
    </source>
</reference>
<dbReference type="Gene3D" id="1.25.40.10">
    <property type="entry name" value="Tetratricopeptide repeat domain"/>
    <property type="match status" value="2"/>
</dbReference>
<dbReference type="GO" id="GO:0015035">
    <property type="term" value="F:protein-disulfide reductase activity"/>
    <property type="evidence" value="ECO:0007669"/>
    <property type="project" value="UniProtKB-UniRule"/>
</dbReference>
<evidence type="ECO:0000256" key="5">
    <source>
        <dbReference type="ARBA" id="ARBA00023284"/>
    </source>
</evidence>
<evidence type="ECO:0000259" key="7">
    <source>
        <dbReference type="PROSITE" id="PS51352"/>
    </source>
</evidence>
<dbReference type="GO" id="GO:0045454">
    <property type="term" value="P:cell redox homeostasis"/>
    <property type="evidence" value="ECO:0007669"/>
    <property type="project" value="TreeGrafter"/>
</dbReference>
<proteinExistence type="inferred from homology"/>
<dbReference type="NCBIfam" id="TIGR01068">
    <property type="entry name" value="thioredoxin"/>
    <property type="match status" value="1"/>
</dbReference>
<dbReference type="Pfam" id="PF14559">
    <property type="entry name" value="TPR_19"/>
    <property type="match status" value="1"/>
</dbReference>
<dbReference type="CDD" id="cd02956">
    <property type="entry name" value="ybbN"/>
    <property type="match status" value="1"/>
</dbReference>
<dbReference type="InterPro" id="IPR011990">
    <property type="entry name" value="TPR-like_helical_dom_sf"/>
</dbReference>
<evidence type="ECO:0000256" key="4">
    <source>
        <dbReference type="ARBA" id="ARBA00023157"/>
    </source>
</evidence>
<feature type="domain" description="Thioredoxin" evidence="7">
    <location>
        <begin position="6"/>
        <end position="123"/>
    </location>
</feature>
<organism evidence="9 10">
    <name type="scientific">Tistrella mobilis</name>
    <dbReference type="NCBI Taxonomy" id="171437"/>
    <lineage>
        <taxon>Bacteria</taxon>
        <taxon>Pseudomonadati</taxon>
        <taxon>Pseudomonadota</taxon>
        <taxon>Alphaproteobacteria</taxon>
        <taxon>Geminicoccales</taxon>
        <taxon>Geminicoccaceae</taxon>
        <taxon>Tistrella</taxon>
    </lineage>
</organism>
<gene>
    <name evidence="8" type="primary">trxA</name>
    <name evidence="9" type="ORF">AUP44_15750</name>
    <name evidence="8" type="ORF">DCK97_13660</name>
</gene>
<comment type="similarity">
    <text evidence="1">Belongs to the thioredoxin family.</text>
</comment>
<reference evidence="9 10" key="1">
    <citation type="submission" date="2015-12" db="EMBL/GenBank/DDBJ databases">
        <title>Genome sequence of Tistrella mobilis MCCC 1A02139.</title>
        <authorList>
            <person name="Lu L."/>
            <person name="Lai Q."/>
            <person name="Shao Z."/>
            <person name="Qian P."/>
        </authorList>
    </citation>
    <scope>NUCLEOTIDE SEQUENCE [LARGE SCALE GENOMIC DNA]</scope>
    <source>
        <strain evidence="9 10">MCCC 1A02139</strain>
    </source>
</reference>
<dbReference type="GO" id="GO:0005829">
    <property type="term" value="C:cytosol"/>
    <property type="evidence" value="ECO:0007669"/>
    <property type="project" value="TreeGrafter"/>
</dbReference>
<dbReference type="AlphaFoldDB" id="A0A162JTC3"/>
<evidence type="ECO:0000313" key="10">
    <source>
        <dbReference type="Proteomes" id="UP000075787"/>
    </source>
</evidence>
<dbReference type="SUPFAM" id="SSF48452">
    <property type="entry name" value="TPR-like"/>
    <property type="match status" value="1"/>
</dbReference>
<dbReference type="Proteomes" id="UP000257706">
    <property type="component" value="Unassembled WGS sequence"/>
</dbReference>
<dbReference type="Proteomes" id="UP000075787">
    <property type="component" value="Unassembled WGS sequence"/>
</dbReference>
<dbReference type="PANTHER" id="PTHR45663">
    <property type="entry name" value="GEO12009P1"/>
    <property type="match status" value="1"/>
</dbReference>
<comment type="caution">
    <text evidence="9">The sequence shown here is derived from an EMBL/GenBank/DDBJ whole genome shotgun (WGS) entry which is preliminary data.</text>
</comment>
<dbReference type="GO" id="GO:0006950">
    <property type="term" value="P:response to stress"/>
    <property type="evidence" value="ECO:0007669"/>
    <property type="project" value="UniProtKB-ARBA"/>
</dbReference>
<evidence type="ECO:0000313" key="8">
    <source>
        <dbReference type="EMBL" id="HAE48461.1"/>
    </source>
</evidence>
<dbReference type="EMBL" id="LPZR01000214">
    <property type="protein sequence ID" value="KYO49842.1"/>
    <property type="molecule type" value="Genomic_DNA"/>
</dbReference>
<dbReference type="InterPro" id="IPR017937">
    <property type="entry name" value="Thioredoxin_CS"/>
</dbReference>
<keyword evidence="5" id="KW-0676">Redox-active center</keyword>
<evidence type="ECO:0000256" key="2">
    <source>
        <dbReference type="ARBA" id="ARBA00022448"/>
    </source>
</evidence>